<proteinExistence type="predicted"/>
<evidence type="ECO:0000256" key="1">
    <source>
        <dbReference type="SAM" id="MobiDB-lite"/>
    </source>
</evidence>
<dbReference type="EMBL" id="CP076114">
    <property type="protein sequence ID" value="UUD64642.1"/>
    <property type="molecule type" value="Genomic_DNA"/>
</dbReference>
<evidence type="ECO:0008006" key="4">
    <source>
        <dbReference type="Google" id="ProtNLM"/>
    </source>
</evidence>
<dbReference type="Proteomes" id="UP000887421">
    <property type="component" value="Chromosome"/>
</dbReference>
<feature type="region of interest" description="Disordered" evidence="1">
    <location>
        <begin position="143"/>
        <end position="200"/>
    </location>
</feature>
<protein>
    <recommendedName>
        <fullName evidence="4">DUF3618 domain-containing protein</fullName>
    </recommendedName>
</protein>
<feature type="compositionally biased region" description="Polar residues" evidence="1">
    <location>
        <begin position="171"/>
        <end position="185"/>
    </location>
</feature>
<gene>
    <name evidence="2" type="ORF">D16iCDA_02760</name>
</gene>
<accession>A0ABY5J9B1</accession>
<evidence type="ECO:0000313" key="2">
    <source>
        <dbReference type="EMBL" id="UUD64642.1"/>
    </source>
</evidence>
<name>A0ABY5J9B1_9GAMM</name>
<dbReference type="RefSeq" id="WP_164090983.1">
    <property type="nucleotide sequence ID" value="NZ_CP076114.1"/>
</dbReference>
<feature type="compositionally biased region" description="Low complexity" evidence="1">
    <location>
        <begin position="145"/>
        <end position="170"/>
    </location>
</feature>
<feature type="region of interest" description="Disordered" evidence="1">
    <location>
        <begin position="1"/>
        <end position="46"/>
    </location>
</feature>
<sequence>MSISGQPPHGVGTPAPGDSNQQPSHHAADAAGAAMGDAKQQSAEHYEHLRERATDQIDSLAEGAQSAATALEGKDSLGISQYLEQLATGMSSFADRVRNKSAEDLLHEGTLLARNNPALFVAGSVAIGFGLSRFLRASATHVEETASTEAETGASSSPSGAPTGPETPGSVSTPTMSAGSLTSAAIDTPLPGSNMRGNEP</sequence>
<organism evidence="2 3">
    <name type="scientific">Phytopseudomonas seleniipraecipitans</name>
    <dbReference type="NCBI Taxonomy" id="640205"/>
    <lineage>
        <taxon>Bacteria</taxon>
        <taxon>Pseudomonadati</taxon>
        <taxon>Pseudomonadota</taxon>
        <taxon>Gammaproteobacteria</taxon>
        <taxon>Pseudomonadales</taxon>
        <taxon>Pseudomonadaceae</taxon>
        <taxon>Phytopseudomonas</taxon>
    </lineage>
</organism>
<feature type="compositionally biased region" description="Low complexity" evidence="1">
    <location>
        <begin position="29"/>
        <end position="38"/>
    </location>
</feature>
<keyword evidence="3" id="KW-1185">Reference proteome</keyword>
<reference evidence="2" key="1">
    <citation type="submission" date="2021-05" db="EMBL/GenBank/DDBJ databases">
        <title>Complete genome sequence of Pseudomonas seleniipraecipitans strain D1-6.</title>
        <authorList>
            <person name="Lafi F."/>
            <person name="Eida A."/>
            <person name="Alam I."/>
            <person name="Hert H."/>
            <person name="Saad M."/>
        </authorList>
    </citation>
    <scope>NUCLEOTIDE SEQUENCE</scope>
    <source>
        <strain evidence="2">D1-6</strain>
    </source>
</reference>
<evidence type="ECO:0000313" key="3">
    <source>
        <dbReference type="Proteomes" id="UP000887421"/>
    </source>
</evidence>